<proteinExistence type="predicted"/>
<dbReference type="EMBL" id="CP015225">
    <property type="protein sequence ID" value="AMZ69910.1"/>
    <property type="molecule type" value="Genomic_DNA"/>
</dbReference>
<reference evidence="1 2" key="2">
    <citation type="journal article" date="2018" name="Nature">
        <title>Mutant phenotypes for thousands of bacterial genes of unknown function.</title>
        <authorList>
            <person name="Price M.N."/>
            <person name="Wetmore K.M."/>
            <person name="Waters R.J."/>
            <person name="Callaghan M."/>
            <person name="Ray J."/>
            <person name="Liu H."/>
            <person name="Kuehl J.V."/>
            <person name="Melnyk R.A."/>
            <person name="Lamson J.S."/>
            <person name="Suh Y."/>
            <person name="Carlson H.K."/>
            <person name="Esquivel Z."/>
            <person name="Sadeeshkumar H."/>
            <person name="Chakraborty R."/>
            <person name="Zane G.M."/>
            <person name="Rubin B.E."/>
            <person name="Wall J.D."/>
            <person name="Visel A."/>
            <person name="Bristow J."/>
            <person name="Blow M.J."/>
            <person name="Arkin A.P."/>
            <person name="Deutschbauer A.M."/>
        </authorList>
    </citation>
    <scope>NUCLEOTIDE SEQUENCE [LARGE SCALE GENOMIC DNA]</scope>
    <source>
        <strain evidence="1 2">FW300-N2E2</strain>
    </source>
</reference>
<protein>
    <submittedName>
        <fullName evidence="1">Uncharacterized protein</fullName>
    </submittedName>
</protein>
<reference evidence="2" key="1">
    <citation type="submission" date="2016-04" db="EMBL/GenBank/DDBJ databases">
        <authorList>
            <person name="Ray J."/>
            <person name="Price M."/>
            <person name="Deutschbauer A."/>
        </authorList>
    </citation>
    <scope>NUCLEOTIDE SEQUENCE [LARGE SCALE GENOMIC DNA]</scope>
    <source>
        <strain evidence="2">FW300-N2E2</strain>
    </source>
</reference>
<name>A0A165YTS3_PSEFL</name>
<evidence type="ECO:0000313" key="1">
    <source>
        <dbReference type="EMBL" id="AMZ69910.1"/>
    </source>
</evidence>
<dbReference type="RefSeq" id="WP_063320569.1">
    <property type="nucleotide sequence ID" value="NZ_CP015225.1"/>
</dbReference>
<dbReference type="Proteomes" id="UP000076083">
    <property type="component" value="Chromosome"/>
</dbReference>
<dbReference type="AlphaFoldDB" id="A0A165YTS3"/>
<organism evidence="1 2">
    <name type="scientific">Pseudomonas fluorescens</name>
    <dbReference type="NCBI Taxonomy" id="294"/>
    <lineage>
        <taxon>Bacteria</taxon>
        <taxon>Pseudomonadati</taxon>
        <taxon>Pseudomonadota</taxon>
        <taxon>Gammaproteobacteria</taxon>
        <taxon>Pseudomonadales</taxon>
        <taxon>Pseudomonadaceae</taxon>
        <taxon>Pseudomonas</taxon>
    </lineage>
</organism>
<evidence type="ECO:0000313" key="2">
    <source>
        <dbReference type="Proteomes" id="UP000076083"/>
    </source>
</evidence>
<accession>A0A165YTS3</accession>
<gene>
    <name evidence="1" type="ORF">TK06_01925</name>
</gene>
<sequence length="91" mass="9919">MTDINDVVKATPGLFLDFSSGPGRQIYKARGFEIDNLIYDGIPSGYNGINVGAHLERPLSTQSSALATILMVYRKPQMAPPAYLCARETIT</sequence>